<dbReference type="Gramene" id="OB01G18480.1">
    <property type="protein sequence ID" value="OB01G18480.1"/>
    <property type="gene ID" value="OB01G18480"/>
</dbReference>
<dbReference type="HOGENOM" id="CLU_2675019_0_0_1"/>
<evidence type="ECO:0008006" key="4">
    <source>
        <dbReference type="Google" id="ProtNLM"/>
    </source>
</evidence>
<organism evidence="2">
    <name type="scientific">Oryza brachyantha</name>
    <name type="common">malo sina</name>
    <dbReference type="NCBI Taxonomy" id="4533"/>
    <lineage>
        <taxon>Eukaryota</taxon>
        <taxon>Viridiplantae</taxon>
        <taxon>Streptophyta</taxon>
        <taxon>Embryophyta</taxon>
        <taxon>Tracheophyta</taxon>
        <taxon>Spermatophyta</taxon>
        <taxon>Magnoliopsida</taxon>
        <taxon>Liliopsida</taxon>
        <taxon>Poales</taxon>
        <taxon>Poaceae</taxon>
        <taxon>BOP clade</taxon>
        <taxon>Oryzoideae</taxon>
        <taxon>Oryzeae</taxon>
        <taxon>Oryzinae</taxon>
        <taxon>Oryza</taxon>
    </lineage>
</organism>
<reference evidence="2" key="2">
    <citation type="submission" date="2013-04" db="UniProtKB">
        <authorList>
            <consortium name="EnsemblPlants"/>
        </authorList>
    </citation>
    <scope>IDENTIFICATION</scope>
</reference>
<evidence type="ECO:0000313" key="3">
    <source>
        <dbReference type="Proteomes" id="UP000006038"/>
    </source>
</evidence>
<sequence length="75" mass="7972">MVEHCISFISLCLCVGSCQFSPYPAPGIAGIPVDIIPAASSSTTRTYCCLPLPAGHWNTIILFMKAQSASFLPLL</sequence>
<dbReference type="Proteomes" id="UP000006038">
    <property type="component" value="Chromosome 1"/>
</dbReference>
<proteinExistence type="predicted"/>
<feature type="signal peptide" evidence="1">
    <location>
        <begin position="1"/>
        <end position="20"/>
    </location>
</feature>
<name>J3KXZ2_ORYBR</name>
<evidence type="ECO:0000313" key="2">
    <source>
        <dbReference type="EnsemblPlants" id="OB01G18480.1"/>
    </source>
</evidence>
<protein>
    <recommendedName>
        <fullName evidence="4">Secreted protein</fullName>
    </recommendedName>
</protein>
<reference evidence="2" key="1">
    <citation type="journal article" date="2013" name="Nat. Commun.">
        <title>Whole-genome sequencing of Oryza brachyantha reveals mechanisms underlying Oryza genome evolution.</title>
        <authorList>
            <person name="Chen J."/>
            <person name="Huang Q."/>
            <person name="Gao D."/>
            <person name="Wang J."/>
            <person name="Lang Y."/>
            <person name="Liu T."/>
            <person name="Li B."/>
            <person name="Bai Z."/>
            <person name="Luis Goicoechea J."/>
            <person name="Liang C."/>
            <person name="Chen C."/>
            <person name="Zhang W."/>
            <person name="Sun S."/>
            <person name="Liao Y."/>
            <person name="Zhang X."/>
            <person name="Yang L."/>
            <person name="Song C."/>
            <person name="Wang M."/>
            <person name="Shi J."/>
            <person name="Liu G."/>
            <person name="Liu J."/>
            <person name="Zhou H."/>
            <person name="Zhou W."/>
            <person name="Yu Q."/>
            <person name="An N."/>
            <person name="Chen Y."/>
            <person name="Cai Q."/>
            <person name="Wang B."/>
            <person name="Liu B."/>
            <person name="Min J."/>
            <person name="Huang Y."/>
            <person name="Wu H."/>
            <person name="Li Z."/>
            <person name="Zhang Y."/>
            <person name="Yin Y."/>
            <person name="Song W."/>
            <person name="Jiang J."/>
            <person name="Jackson S.A."/>
            <person name="Wing R.A."/>
            <person name="Wang J."/>
            <person name="Chen M."/>
        </authorList>
    </citation>
    <scope>NUCLEOTIDE SEQUENCE [LARGE SCALE GENOMIC DNA]</scope>
    <source>
        <strain evidence="2">cv. IRGC 101232</strain>
    </source>
</reference>
<dbReference type="AlphaFoldDB" id="J3KXZ2"/>
<dbReference type="EnsemblPlants" id="OB01G18480.1">
    <property type="protein sequence ID" value="OB01G18480.1"/>
    <property type="gene ID" value="OB01G18480"/>
</dbReference>
<evidence type="ECO:0000256" key="1">
    <source>
        <dbReference type="SAM" id="SignalP"/>
    </source>
</evidence>
<keyword evidence="1" id="KW-0732">Signal</keyword>
<feature type="chain" id="PRO_5003771785" description="Secreted protein" evidence="1">
    <location>
        <begin position="21"/>
        <end position="75"/>
    </location>
</feature>
<accession>J3KXZ2</accession>
<keyword evidence="3" id="KW-1185">Reference proteome</keyword>